<dbReference type="PANTHER" id="PTHR30055:SF181">
    <property type="entry name" value="BLR6905 PROTEIN"/>
    <property type="match status" value="1"/>
</dbReference>
<dbReference type="InterPro" id="IPR036271">
    <property type="entry name" value="Tet_transcr_reg_TetR-rel_C_sf"/>
</dbReference>
<dbReference type="STRING" id="286727.SAMN02982917_6403"/>
<dbReference type="Pfam" id="PF17939">
    <property type="entry name" value="TetR_C_30"/>
    <property type="match status" value="1"/>
</dbReference>
<organism evidence="4 5">
    <name type="scientific">Azospirillum oryzae</name>
    <dbReference type="NCBI Taxonomy" id="286727"/>
    <lineage>
        <taxon>Bacteria</taxon>
        <taxon>Pseudomonadati</taxon>
        <taxon>Pseudomonadota</taxon>
        <taxon>Alphaproteobacteria</taxon>
        <taxon>Rhodospirillales</taxon>
        <taxon>Azospirillaceae</taxon>
        <taxon>Azospirillum</taxon>
    </lineage>
</organism>
<name>A0A1X7HLV9_9PROT</name>
<dbReference type="GO" id="GO:0000976">
    <property type="term" value="F:transcription cis-regulatory region binding"/>
    <property type="evidence" value="ECO:0007669"/>
    <property type="project" value="TreeGrafter"/>
</dbReference>
<dbReference type="InterPro" id="IPR009057">
    <property type="entry name" value="Homeodomain-like_sf"/>
</dbReference>
<dbReference type="SUPFAM" id="SSF46689">
    <property type="entry name" value="Homeodomain-like"/>
    <property type="match status" value="1"/>
</dbReference>
<evidence type="ECO:0000256" key="2">
    <source>
        <dbReference type="PROSITE-ProRule" id="PRU00335"/>
    </source>
</evidence>
<sequence length="219" mass="24146">MLTAQRQNSMREAILDAAEDLFSKNGFRAVSMREIAQASGANLGSISYHFGSKDGLLRAIYERHSGPMNRRRQELLTEAQRIRDPDDRLEAIVRAFILPSLSQTEGSIGGGARFARLRAVVMAERHEDAQKIIAETFNPINLAFIDALQACLPHLPRADIVWRTHFLLGAVSYTLINPWRVTRLSDGEANGENTEEALVQIVRAAVAAFRAPAGSDPAP</sequence>
<accession>A0A1X7HLV9</accession>
<evidence type="ECO:0000313" key="4">
    <source>
        <dbReference type="EMBL" id="SMF88451.1"/>
    </source>
</evidence>
<dbReference type="Gene3D" id="1.10.357.10">
    <property type="entry name" value="Tetracycline Repressor, domain 2"/>
    <property type="match status" value="1"/>
</dbReference>
<feature type="DNA-binding region" description="H-T-H motif" evidence="2">
    <location>
        <begin position="31"/>
        <end position="50"/>
    </location>
</feature>
<feature type="domain" description="HTH tetR-type" evidence="3">
    <location>
        <begin position="8"/>
        <end position="68"/>
    </location>
</feature>
<dbReference type="PRINTS" id="PR00455">
    <property type="entry name" value="HTHTETR"/>
</dbReference>
<dbReference type="EMBL" id="FXAK01000009">
    <property type="protein sequence ID" value="SMF88451.1"/>
    <property type="molecule type" value="Genomic_DNA"/>
</dbReference>
<dbReference type="PROSITE" id="PS50977">
    <property type="entry name" value="HTH_TETR_2"/>
    <property type="match status" value="1"/>
</dbReference>
<dbReference type="InterPro" id="IPR041586">
    <property type="entry name" value="PsrA_TetR_C"/>
</dbReference>
<dbReference type="AlphaFoldDB" id="A0A1X7HLV9"/>
<keyword evidence="1 2" id="KW-0238">DNA-binding</keyword>
<dbReference type="RefSeq" id="WP_208621296.1">
    <property type="nucleotide sequence ID" value="NZ_FXAK01000009.1"/>
</dbReference>
<dbReference type="Pfam" id="PF00440">
    <property type="entry name" value="TetR_N"/>
    <property type="match status" value="1"/>
</dbReference>
<dbReference type="InterPro" id="IPR050109">
    <property type="entry name" value="HTH-type_TetR-like_transc_reg"/>
</dbReference>
<reference evidence="4 5" key="1">
    <citation type="submission" date="2017-04" db="EMBL/GenBank/DDBJ databases">
        <authorList>
            <person name="Afonso C.L."/>
            <person name="Miller P.J."/>
            <person name="Scott M.A."/>
            <person name="Spackman E."/>
            <person name="Goraichik I."/>
            <person name="Dimitrov K.M."/>
            <person name="Suarez D.L."/>
            <person name="Swayne D.E."/>
        </authorList>
    </citation>
    <scope>NUCLEOTIDE SEQUENCE [LARGE SCALE GENOMIC DNA]</scope>
    <source>
        <strain evidence="4 5">A2P</strain>
    </source>
</reference>
<evidence type="ECO:0000313" key="5">
    <source>
        <dbReference type="Proteomes" id="UP000192936"/>
    </source>
</evidence>
<dbReference type="GO" id="GO:0003700">
    <property type="term" value="F:DNA-binding transcription factor activity"/>
    <property type="evidence" value="ECO:0007669"/>
    <property type="project" value="TreeGrafter"/>
</dbReference>
<dbReference type="PROSITE" id="PS01081">
    <property type="entry name" value="HTH_TETR_1"/>
    <property type="match status" value="1"/>
</dbReference>
<evidence type="ECO:0000256" key="1">
    <source>
        <dbReference type="ARBA" id="ARBA00023125"/>
    </source>
</evidence>
<evidence type="ECO:0000259" key="3">
    <source>
        <dbReference type="PROSITE" id="PS50977"/>
    </source>
</evidence>
<gene>
    <name evidence="4" type="ORF">SAMN02982917_6403</name>
</gene>
<dbReference type="InterPro" id="IPR023772">
    <property type="entry name" value="DNA-bd_HTH_TetR-type_CS"/>
</dbReference>
<dbReference type="InterPro" id="IPR001647">
    <property type="entry name" value="HTH_TetR"/>
</dbReference>
<dbReference type="SUPFAM" id="SSF48498">
    <property type="entry name" value="Tetracyclin repressor-like, C-terminal domain"/>
    <property type="match status" value="1"/>
</dbReference>
<dbReference type="PANTHER" id="PTHR30055">
    <property type="entry name" value="HTH-TYPE TRANSCRIPTIONAL REGULATOR RUTR"/>
    <property type="match status" value="1"/>
</dbReference>
<proteinExistence type="predicted"/>
<protein>
    <submittedName>
        <fullName evidence="4">Transcriptional regulator, TetR family</fullName>
    </submittedName>
</protein>
<dbReference type="Proteomes" id="UP000192936">
    <property type="component" value="Unassembled WGS sequence"/>
</dbReference>